<comment type="caution">
    <text evidence="2">The sequence shown here is derived from an EMBL/GenBank/DDBJ whole genome shotgun (WGS) entry which is preliminary data.</text>
</comment>
<reference evidence="2 3" key="1">
    <citation type="submission" date="2018-04" db="EMBL/GenBank/DDBJ databases">
        <title>The genome of golden apple snail Pomacea canaliculata provides insight into stress tolerance and invasive adaptation.</title>
        <authorList>
            <person name="Liu C."/>
            <person name="Liu B."/>
            <person name="Ren Y."/>
            <person name="Zhang Y."/>
            <person name="Wang H."/>
            <person name="Li S."/>
            <person name="Jiang F."/>
            <person name="Yin L."/>
            <person name="Zhang G."/>
            <person name="Qian W."/>
            <person name="Fan W."/>
        </authorList>
    </citation>
    <scope>NUCLEOTIDE SEQUENCE [LARGE SCALE GENOMIC DNA]</scope>
    <source>
        <strain evidence="2">SZHN2017</strain>
        <tissue evidence="2">Muscle</tissue>
    </source>
</reference>
<dbReference type="AlphaFoldDB" id="A0A2T7PIW4"/>
<feature type="signal peptide" evidence="1">
    <location>
        <begin position="1"/>
        <end position="18"/>
    </location>
</feature>
<organism evidence="2 3">
    <name type="scientific">Pomacea canaliculata</name>
    <name type="common">Golden apple snail</name>
    <dbReference type="NCBI Taxonomy" id="400727"/>
    <lineage>
        <taxon>Eukaryota</taxon>
        <taxon>Metazoa</taxon>
        <taxon>Spiralia</taxon>
        <taxon>Lophotrochozoa</taxon>
        <taxon>Mollusca</taxon>
        <taxon>Gastropoda</taxon>
        <taxon>Caenogastropoda</taxon>
        <taxon>Architaenioglossa</taxon>
        <taxon>Ampullarioidea</taxon>
        <taxon>Ampullariidae</taxon>
        <taxon>Pomacea</taxon>
    </lineage>
</organism>
<sequence length="141" mass="15853">MAEAALAASLVFVCLGHAISSDLLHLREGAVGIKFLLTVNDTWDPKLIIGSQVVITTQQCPSDGDVYSTFTVLQYVNITFHSSVIEDAVPPSCIISWDGSYLDPTTTDPRESPLPSCWTRESREGYHMTYFWFRLLEWVFF</sequence>
<dbReference type="EMBL" id="PZQS01000003">
    <property type="protein sequence ID" value="PVD33373.1"/>
    <property type="molecule type" value="Genomic_DNA"/>
</dbReference>
<accession>A0A2T7PIW4</accession>
<keyword evidence="1" id="KW-0732">Signal</keyword>
<evidence type="ECO:0000313" key="3">
    <source>
        <dbReference type="Proteomes" id="UP000245119"/>
    </source>
</evidence>
<gene>
    <name evidence="2" type="ORF">C0Q70_04627</name>
</gene>
<keyword evidence="3" id="KW-1185">Reference proteome</keyword>
<protein>
    <submittedName>
        <fullName evidence="2">Uncharacterized protein</fullName>
    </submittedName>
</protein>
<evidence type="ECO:0000256" key="1">
    <source>
        <dbReference type="SAM" id="SignalP"/>
    </source>
</evidence>
<dbReference type="Proteomes" id="UP000245119">
    <property type="component" value="Linkage Group LG3"/>
</dbReference>
<dbReference type="OrthoDB" id="6072732at2759"/>
<proteinExistence type="predicted"/>
<evidence type="ECO:0000313" key="2">
    <source>
        <dbReference type="EMBL" id="PVD33373.1"/>
    </source>
</evidence>
<feature type="chain" id="PRO_5015514717" evidence="1">
    <location>
        <begin position="19"/>
        <end position="141"/>
    </location>
</feature>
<name>A0A2T7PIW4_POMCA</name>